<dbReference type="Gene3D" id="3.30.450.20">
    <property type="entry name" value="PAS domain"/>
    <property type="match status" value="1"/>
</dbReference>
<keyword evidence="4 6" id="KW-1133">Transmembrane helix</keyword>
<evidence type="ECO:0000256" key="1">
    <source>
        <dbReference type="ARBA" id="ARBA00004651"/>
    </source>
</evidence>
<dbReference type="Pfam" id="PF00990">
    <property type="entry name" value="GGDEF"/>
    <property type="match status" value="1"/>
</dbReference>
<dbReference type="SUPFAM" id="SSF103190">
    <property type="entry name" value="Sensory domain-like"/>
    <property type="match status" value="2"/>
</dbReference>
<evidence type="ECO:0000256" key="5">
    <source>
        <dbReference type="ARBA" id="ARBA00023136"/>
    </source>
</evidence>
<evidence type="ECO:0000256" key="2">
    <source>
        <dbReference type="ARBA" id="ARBA00022475"/>
    </source>
</evidence>
<keyword evidence="2" id="KW-1003">Cell membrane</keyword>
<dbReference type="CDD" id="cd01949">
    <property type="entry name" value="GGDEF"/>
    <property type="match status" value="1"/>
</dbReference>
<feature type="domain" description="GGDEF" evidence="7">
    <location>
        <begin position="400"/>
        <end position="530"/>
    </location>
</feature>
<feature type="transmembrane region" description="Helical" evidence="6">
    <location>
        <begin position="295"/>
        <end position="314"/>
    </location>
</feature>
<dbReference type="PANTHER" id="PTHR45138:SF9">
    <property type="entry name" value="DIGUANYLATE CYCLASE DGCM-RELATED"/>
    <property type="match status" value="1"/>
</dbReference>
<accession>A0ABR5NFG1</accession>
<evidence type="ECO:0000256" key="3">
    <source>
        <dbReference type="ARBA" id="ARBA00022692"/>
    </source>
</evidence>
<name>A0ABR5NFG1_BRECH</name>
<dbReference type="InterPro" id="IPR029151">
    <property type="entry name" value="Sensor-like_sf"/>
</dbReference>
<keyword evidence="3 6" id="KW-0812">Transmembrane</keyword>
<keyword evidence="9" id="KW-1185">Reference proteome</keyword>
<evidence type="ECO:0000259" key="7">
    <source>
        <dbReference type="PROSITE" id="PS50887"/>
    </source>
</evidence>
<sequence>MPVLPRRKAEQWQKISLTTLLTGLVSLSVLLTLTILLFASYQSKKKSLIDTTLTLNYSSAVKMSQTIDSLFISMQNSLHYSAIILSNMNSMNPDEVYPHLELLRHSSNYFNSIAVVDETGLIRSTSPKSLGTVGKYIITEEAKAAMASKKPYVSKPYISATSKRLIVFMSEPIYDKNGIYRGYIGGSLYLQEKNILNMIFANNPSDKLGSYFYIVGSNGHVLFHRDKSRIGEDISANQVVQKLMLNQNGREEMVNLRGEALLAGYVKVPTNGWGVVVVSPISVVSEQLNAQLKAILLYTLPPFVLVMLVVIMLARRLARPFVSLANLVGKMGSEKVEIPDGKRHWNREADLLTEAIRYAVGEITKQTEQLTQEAMTDPLTGLTNRRTLEAIIHRWLEEKTPFSIVIMDIDKFKTINDTYGHQAGDEVLKHFAKIIASSTRPDDVCCRFGGEEFIALLPHANSAVAYHVAERIRSTLEKSATPVGETITVSQGISHYPSHSNSAEELIHLADQALYKAKESGRNRTMITEL</sequence>
<evidence type="ECO:0000256" key="6">
    <source>
        <dbReference type="SAM" id="Phobius"/>
    </source>
</evidence>
<dbReference type="Pfam" id="PF02743">
    <property type="entry name" value="dCache_1"/>
    <property type="match status" value="1"/>
</dbReference>
<evidence type="ECO:0000313" key="8">
    <source>
        <dbReference type="EMBL" id="KQL50126.1"/>
    </source>
</evidence>
<dbReference type="InterPro" id="IPR033479">
    <property type="entry name" value="dCache_1"/>
</dbReference>
<dbReference type="Proteomes" id="UP000051063">
    <property type="component" value="Unassembled WGS sequence"/>
</dbReference>
<proteinExistence type="predicted"/>
<dbReference type="InterPro" id="IPR029787">
    <property type="entry name" value="Nucleotide_cyclase"/>
</dbReference>
<reference evidence="8 9" key="1">
    <citation type="submission" date="2015-09" db="EMBL/GenBank/DDBJ databases">
        <title>Genome sequencing project for genomic taxonomy and phylogenomics of Bacillus-like bacteria.</title>
        <authorList>
            <person name="Liu B."/>
            <person name="Wang J."/>
            <person name="Zhu Y."/>
            <person name="Liu G."/>
            <person name="Chen Q."/>
            <person name="Chen Z."/>
            <person name="Lan J."/>
            <person name="Che J."/>
            <person name="Ge C."/>
            <person name="Shi H."/>
            <person name="Pan Z."/>
            <person name="Liu X."/>
        </authorList>
    </citation>
    <scope>NUCLEOTIDE SEQUENCE [LARGE SCALE GENOMIC DNA]</scope>
    <source>
        <strain evidence="8 9">DSM 8552</strain>
    </source>
</reference>
<dbReference type="RefSeq" id="WP_055744457.1">
    <property type="nucleotide sequence ID" value="NZ_LJJB01000007.1"/>
</dbReference>
<dbReference type="SMART" id="SM00267">
    <property type="entry name" value="GGDEF"/>
    <property type="match status" value="1"/>
</dbReference>
<comment type="caution">
    <text evidence="8">The sequence shown here is derived from an EMBL/GenBank/DDBJ whole genome shotgun (WGS) entry which is preliminary data.</text>
</comment>
<evidence type="ECO:0000313" key="9">
    <source>
        <dbReference type="Proteomes" id="UP000051063"/>
    </source>
</evidence>
<dbReference type="EMBL" id="LJJB01000007">
    <property type="protein sequence ID" value="KQL50126.1"/>
    <property type="molecule type" value="Genomic_DNA"/>
</dbReference>
<dbReference type="CDD" id="cd18773">
    <property type="entry name" value="PDC1_HK_sensor"/>
    <property type="match status" value="1"/>
</dbReference>
<gene>
    <name evidence="8" type="ORF">AN963_05270</name>
</gene>
<dbReference type="PANTHER" id="PTHR45138">
    <property type="entry name" value="REGULATORY COMPONENTS OF SENSORY TRANSDUCTION SYSTEM"/>
    <property type="match status" value="1"/>
</dbReference>
<dbReference type="Gene3D" id="3.30.70.270">
    <property type="match status" value="1"/>
</dbReference>
<protein>
    <submittedName>
        <fullName evidence="8">Diguanylate cyclase</fullName>
    </submittedName>
</protein>
<organism evidence="8 9">
    <name type="scientific">Brevibacillus choshinensis</name>
    <dbReference type="NCBI Taxonomy" id="54911"/>
    <lineage>
        <taxon>Bacteria</taxon>
        <taxon>Bacillati</taxon>
        <taxon>Bacillota</taxon>
        <taxon>Bacilli</taxon>
        <taxon>Bacillales</taxon>
        <taxon>Paenibacillaceae</taxon>
        <taxon>Brevibacillus</taxon>
    </lineage>
</organism>
<comment type="subcellular location">
    <subcellularLocation>
        <location evidence="1">Cell membrane</location>
        <topology evidence="1">Multi-pass membrane protein</topology>
    </subcellularLocation>
</comment>
<evidence type="ECO:0000256" key="4">
    <source>
        <dbReference type="ARBA" id="ARBA00022989"/>
    </source>
</evidence>
<dbReference type="NCBIfam" id="TIGR00254">
    <property type="entry name" value="GGDEF"/>
    <property type="match status" value="1"/>
</dbReference>
<dbReference type="InterPro" id="IPR000160">
    <property type="entry name" value="GGDEF_dom"/>
</dbReference>
<dbReference type="InterPro" id="IPR043128">
    <property type="entry name" value="Rev_trsase/Diguanyl_cyclase"/>
</dbReference>
<dbReference type="SUPFAM" id="SSF55073">
    <property type="entry name" value="Nucleotide cyclase"/>
    <property type="match status" value="1"/>
</dbReference>
<keyword evidence="5 6" id="KW-0472">Membrane</keyword>
<feature type="transmembrane region" description="Helical" evidence="6">
    <location>
        <begin position="20"/>
        <end position="41"/>
    </location>
</feature>
<dbReference type="InterPro" id="IPR050469">
    <property type="entry name" value="Diguanylate_Cyclase"/>
</dbReference>
<dbReference type="PROSITE" id="PS50887">
    <property type="entry name" value="GGDEF"/>
    <property type="match status" value="1"/>
</dbReference>